<name>A0A2R5EX30_9BACL</name>
<keyword evidence="9" id="KW-0808">Transferase</keyword>
<feature type="transmembrane region" description="Helical" evidence="7">
    <location>
        <begin position="227"/>
        <end position="246"/>
    </location>
</feature>
<proteinExistence type="inferred from homology"/>
<dbReference type="Proteomes" id="UP000245202">
    <property type="component" value="Unassembled WGS sequence"/>
</dbReference>
<feature type="transmembrane region" description="Helical" evidence="7">
    <location>
        <begin position="89"/>
        <end position="108"/>
    </location>
</feature>
<feature type="transmembrane region" description="Helical" evidence="7">
    <location>
        <begin position="156"/>
        <end position="177"/>
    </location>
</feature>
<feature type="transmembrane region" description="Helical" evidence="7">
    <location>
        <begin position="20"/>
        <end position="39"/>
    </location>
</feature>
<dbReference type="PANTHER" id="PTHR40074">
    <property type="entry name" value="O-ACETYLTRANSFERASE WECH"/>
    <property type="match status" value="1"/>
</dbReference>
<evidence type="ECO:0000256" key="2">
    <source>
        <dbReference type="ARBA" id="ARBA00007400"/>
    </source>
</evidence>
<dbReference type="AlphaFoldDB" id="A0A2R5EX30"/>
<feature type="transmembrane region" description="Helical" evidence="7">
    <location>
        <begin position="289"/>
        <end position="307"/>
    </location>
</feature>
<feature type="domain" description="Acyltransferase 3" evidence="8">
    <location>
        <begin position="16"/>
        <end position="337"/>
    </location>
</feature>
<dbReference type="GO" id="GO:0009246">
    <property type="term" value="P:enterobacterial common antigen biosynthetic process"/>
    <property type="evidence" value="ECO:0007669"/>
    <property type="project" value="TreeGrafter"/>
</dbReference>
<evidence type="ECO:0000313" key="10">
    <source>
        <dbReference type="Proteomes" id="UP000245202"/>
    </source>
</evidence>
<reference evidence="9 10" key="1">
    <citation type="submission" date="2017-08" db="EMBL/GenBank/DDBJ databases">
        <title>Substantial Increase in Enzyme Production by Combined Drug-Resistance Mutations in Paenibacillus agaridevorans.</title>
        <authorList>
            <person name="Tanaka Y."/>
            <person name="Funane K."/>
            <person name="Hosaka T."/>
            <person name="Shiwa Y."/>
            <person name="Fujita N."/>
            <person name="Miyazaki T."/>
            <person name="Yoshikawa H."/>
            <person name="Murakami K."/>
            <person name="Kasahara K."/>
            <person name="Inaoka T."/>
            <person name="Hiraga Y."/>
            <person name="Ochi K."/>
        </authorList>
    </citation>
    <scope>NUCLEOTIDE SEQUENCE [LARGE SCALE GENOMIC DNA]</scope>
    <source>
        <strain evidence="9 10">T-3040</strain>
    </source>
</reference>
<feature type="transmembrane region" description="Helical" evidence="7">
    <location>
        <begin position="128"/>
        <end position="149"/>
    </location>
</feature>
<gene>
    <name evidence="9" type="ORF">PAT3040_04927</name>
</gene>
<feature type="transmembrane region" description="Helical" evidence="7">
    <location>
        <begin position="197"/>
        <end position="215"/>
    </location>
</feature>
<dbReference type="EMBL" id="BDQX01000292">
    <property type="protein sequence ID" value="GBG10209.1"/>
    <property type="molecule type" value="Genomic_DNA"/>
</dbReference>
<dbReference type="GO" id="GO:0016413">
    <property type="term" value="F:O-acetyltransferase activity"/>
    <property type="evidence" value="ECO:0007669"/>
    <property type="project" value="TreeGrafter"/>
</dbReference>
<evidence type="ECO:0000256" key="4">
    <source>
        <dbReference type="ARBA" id="ARBA00022692"/>
    </source>
</evidence>
<keyword evidence="5 7" id="KW-1133">Transmembrane helix</keyword>
<feature type="transmembrane region" description="Helical" evidence="7">
    <location>
        <begin position="319"/>
        <end position="339"/>
    </location>
</feature>
<organism evidence="9 10">
    <name type="scientific">Paenibacillus agaridevorans</name>
    <dbReference type="NCBI Taxonomy" id="171404"/>
    <lineage>
        <taxon>Bacteria</taxon>
        <taxon>Bacillati</taxon>
        <taxon>Bacillota</taxon>
        <taxon>Bacilli</taxon>
        <taxon>Bacillales</taxon>
        <taxon>Paenibacillaceae</taxon>
        <taxon>Paenibacillus</taxon>
    </lineage>
</organism>
<protein>
    <submittedName>
        <fullName evidence="9">Acyltransferase</fullName>
    </submittedName>
</protein>
<comment type="caution">
    <text evidence="9">The sequence shown here is derived from an EMBL/GenBank/DDBJ whole genome shotgun (WGS) entry which is preliminary data.</text>
</comment>
<keyword evidence="6 7" id="KW-0472">Membrane</keyword>
<evidence type="ECO:0000313" key="9">
    <source>
        <dbReference type="EMBL" id="GBG10209.1"/>
    </source>
</evidence>
<keyword evidence="4 7" id="KW-0812">Transmembrane</keyword>
<comment type="similarity">
    <text evidence="2">Belongs to the acyltransferase 3 family.</text>
</comment>
<dbReference type="Pfam" id="PF01757">
    <property type="entry name" value="Acyl_transf_3"/>
    <property type="match status" value="1"/>
</dbReference>
<keyword evidence="3" id="KW-1003">Cell membrane</keyword>
<evidence type="ECO:0000256" key="6">
    <source>
        <dbReference type="ARBA" id="ARBA00023136"/>
    </source>
</evidence>
<keyword evidence="9" id="KW-0012">Acyltransferase</keyword>
<dbReference type="InterPro" id="IPR002656">
    <property type="entry name" value="Acyl_transf_3_dom"/>
</dbReference>
<feature type="transmembrane region" description="Helical" evidence="7">
    <location>
        <begin position="258"/>
        <end position="277"/>
    </location>
</feature>
<dbReference type="PANTHER" id="PTHR40074:SF2">
    <property type="entry name" value="O-ACETYLTRANSFERASE WECH"/>
    <property type="match status" value="1"/>
</dbReference>
<dbReference type="GO" id="GO:0005886">
    <property type="term" value="C:plasma membrane"/>
    <property type="evidence" value="ECO:0007669"/>
    <property type="project" value="UniProtKB-SubCell"/>
</dbReference>
<evidence type="ECO:0000256" key="7">
    <source>
        <dbReference type="SAM" id="Phobius"/>
    </source>
</evidence>
<accession>A0A2R5EX30</accession>
<evidence type="ECO:0000256" key="5">
    <source>
        <dbReference type="ARBA" id="ARBA00022989"/>
    </source>
</evidence>
<evidence type="ECO:0000256" key="3">
    <source>
        <dbReference type="ARBA" id="ARBA00022475"/>
    </source>
</evidence>
<comment type="subcellular location">
    <subcellularLocation>
        <location evidence="1">Cell membrane</location>
        <topology evidence="1">Multi-pass membrane protein</topology>
    </subcellularLocation>
</comment>
<evidence type="ECO:0000259" key="8">
    <source>
        <dbReference type="Pfam" id="PF01757"/>
    </source>
</evidence>
<keyword evidence="10" id="KW-1185">Reference proteome</keyword>
<evidence type="ECO:0000256" key="1">
    <source>
        <dbReference type="ARBA" id="ARBA00004651"/>
    </source>
</evidence>
<feature type="transmembrane region" description="Helical" evidence="7">
    <location>
        <begin position="45"/>
        <end position="68"/>
    </location>
</feature>
<sequence length="357" mass="39239">METAMRSNAAGGRYGGVDAVKLAAAFLVVAIHTGPLLTYGEYADFLVTGVLGRLAVPLFFLASGFLFFRKLTGRPRKDERALRKYGGKIAMLYAIAIVIYLPLNVYKGDFAGSVTAGGLLRDLLVDGTFYHLWYLPALWLGIHLVYYLHKKMSVNGVLGVTTVFYAIGLLGDSYYGLAVRSDVLEGVFDWMFLWFDYTRNGLFFAPVFIALGLWVARRPERTPRGSVLLALFLLSLAGLFGEGIALRAADWPRHDSMYILLIPAVCALFLLALRWRIRVSPLAGSLSQWIYLLHPAAIVIVRGIAGATGLDAWLVSHSLLHYASVCAVSIAAALAVSLLTERRKRARRQQSQPAIPA</sequence>